<keyword evidence="3" id="KW-0378">Hydrolase</keyword>
<comment type="caution">
    <text evidence="10">The sequence shown here is derived from an EMBL/GenBank/DDBJ whole genome shotgun (WGS) entry which is preliminary data.</text>
</comment>
<dbReference type="PRINTS" id="PR00412">
    <property type="entry name" value="EPOXHYDRLASE"/>
</dbReference>
<dbReference type="SUPFAM" id="SSF53474">
    <property type="entry name" value="alpha/beta-Hydrolases"/>
    <property type="match status" value="1"/>
</dbReference>
<protein>
    <recommendedName>
        <fullName evidence="2">soluble epoxide hydrolase</fullName>
        <ecNumber evidence="2">3.3.2.10</ecNumber>
    </recommendedName>
</protein>
<evidence type="ECO:0000256" key="1">
    <source>
        <dbReference type="ARBA" id="ARBA00004721"/>
    </source>
</evidence>
<comment type="function">
    <text evidence="6">Epoxide hydrolase involved in the biosynthesis of cucurbitacin and mogroside tetracyclic triterpene natural products (e.g. siamenoside I and mogrosides IV, V and VI). Cucurbitacins have cytotoxic properties and exhibit deterrent taste as a defense barrier against herbivores. Mogrosides are nonsugar highly oxygenated compounds used as high-intensity zero-calorie sweeteners; they also possess pharmacological properties such as regulating immunity, lowering blood sugar and lipid levels, protecting the liver, and acting as antioxidants and antitumor agents. Catalyzes the hydrolysis of aromatic epoxide-containing substrates, such as the conversion of 24,25-epoxycucurbitadienol to 24,25-dihydroxycucurbitadienol.</text>
</comment>
<dbReference type="AlphaFoldDB" id="A0A9D4UY47"/>
<dbReference type="Proteomes" id="UP000886520">
    <property type="component" value="Chromosome 9"/>
</dbReference>
<comment type="similarity">
    <text evidence="4">Belongs to the AB hydrolase superfamily. Epoxide hydrolase family.</text>
</comment>
<dbReference type="EMBL" id="JABFUD020000009">
    <property type="protein sequence ID" value="KAI5075507.1"/>
    <property type="molecule type" value="Genomic_DNA"/>
</dbReference>
<organism evidence="10 11">
    <name type="scientific">Adiantum capillus-veneris</name>
    <name type="common">Maidenhair fern</name>
    <dbReference type="NCBI Taxonomy" id="13818"/>
    <lineage>
        <taxon>Eukaryota</taxon>
        <taxon>Viridiplantae</taxon>
        <taxon>Streptophyta</taxon>
        <taxon>Embryophyta</taxon>
        <taxon>Tracheophyta</taxon>
        <taxon>Polypodiopsida</taxon>
        <taxon>Polypodiidae</taxon>
        <taxon>Polypodiales</taxon>
        <taxon>Pteridineae</taxon>
        <taxon>Pteridaceae</taxon>
        <taxon>Vittarioideae</taxon>
        <taxon>Adiantum</taxon>
    </lineage>
</organism>
<keyword evidence="11" id="KW-1185">Reference proteome</keyword>
<dbReference type="FunFam" id="3.40.50.1820:FF:000161">
    <property type="entry name" value="Epoxide hydrolase"/>
    <property type="match status" value="1"/>
</dbReference>
<proteinExistence type="inferred from homology"/>
<dbReference type="Pfam" id="PF00561">
    <property type="entry name" value="Abhydrolase_1"/>
    <property type="match status" value="1"/>
</dbReference>
<dbReference type="Gene3D" id="3.40.50.1820">
    <property type="entry name" value="alpha/beta hydrolase"/>
    <property type="match status" value="1"/>
</dbReference>
<name>A0A9D4UY47_ADICA</name>
<evidence type="ECO:0000256" key="4">
    <source>
        <dbReference type="ARBA" id="ARBA00038334"/>
    </source>
</evidence>
<dbReference type="InterPro" id="IPR000639">
    <property type="entry name" value="Epox_hydrolase-like"/>
</dbReference>
<dbReference type="InterPro" id="IPR029058">
    <property type="entry name" value="AB_hydrolase_fold"/>
</dbReference>
<reference evidence="10" key="1">
    <citation type="submission" date="2021-01" db="EMBL/GenBank/DDBJ databases">
        <title>Adiantum capillus-veneris genome.</title>
        <authorList>
            <person name="Fang Y."/>
            <person name="Liao Q."/>
        </authorList>
    </citation>
    <scope>NUCLEOTIDE SEQUENCE</scope>
    <source>
        <strain evidence="10">H3</strain>
        <tissue evidence="10">Leaf</tissue>
    </source>
</reference>
<dbReference type="PANTHER" id="PTHR43329">
    <property type="entry name" value="EPOXIDE HYDROLASE"/>
    <property type="match status" value="1"/>
</dbReference>
<comment type="catalytic activity">
    <reaction evidence="5">
        <text>an epoxide + H2O = an ethanediol</text>
        <dbReference type="Rhea" id="RHEA:19037"/>
        <dbReference type="ChEBI" id="CHEBI:15377"/>
        <dbReference type="ChEBI" id="CHEBI:32955"/>
        <dbReference type="ChEBI" id="CHEBI:140594"/>
        <dbReference type="EC" id="3.3.2.10"/>
    </reaction>
    <physiologicalReaction direction="left-to-right" evidence="5">
        <dbReference type="Rhea" id="RHEA:19038"/>
    </physiologicalReaction>
</comment>
<comment type="pathway">
    <text evidence="1">Secondary metabolite biosynthesis; terpenoid biosynthesis.</text>
</comment>
<dbReference type="EMBL" id="JABFUD020000009">
    <property type="protein sequence ID" value="KAI5075902.1"/>
    <property type="molecule type" value="Genomic_DNA"/>
</dbReference>
<gene>
    <name evidence="9" type="ORF">GOP47_0009583</name>
    <name evidence="10" type="ORF">GOP47_0009978</name>
</gene>
<dbReference type="OrthoDB" id="7130006at2759"/>
<evidence type="ECO:0000256" key="6">
    <source>
        <dbReference type="ARBA" id="ARBA00058358"/>
    </source>
</evidence>
<evidence type="ECO:0000259" key="8">
    <source>
        <dbReference type="Pfam" id="PF00561"/>
    </source>
</evidence>
<feature type="domain" description="AB hydrolase-1" evidence="8">
    <location>
        <begin position="25"/>
        <end position="296"/>
    </location>
</feature>
<evidence type="ECO:0000313" key="10">
    <source>
        <dbReference type="EMBL" id="KAI5075902.1"/>
    </source>
</evidence>
<dbReference type="InterPro" id="IPR000073">
    <property type="entry name" value="AB_hydrolase_1"/>
</dbReference>
<evidence type="ECO:0000256" key="5">
    <source>
        <dbReference type="ARBA" id="ARBA00051067"/>
    </source>
</evidence>
<evidence type="ECO:0000256" key="2">
    <source>
        <dbReference type="ARBA" id="ARBA00013006"/>
    </source>
</evidence>
<evidence type="ECO:0000256" key="3">
    <source>
        <dbReference type="ARBA" id="ARBA00022801"/>
    </source>
</evidence>
<dbReference type="EC" id="3.3.2.10" evidence="2"/>
<evidence type="ECO:0000313" key="11">
    <source>
        <dbReference type="Proteomes" id="UP000886520"/>
    </source>
</evidence>
<accession>A0A9D4UY47</accession>
<dbReference type="GO" id="GO:0004301">
    <property type="term" value="F:epoxide hydrolase activity"/>
    <property type="evidence" value="ECO:0007669"/>
    <property type="project" value="UniProtKB-EC"/>
</dbReference>
<evidence type="ECO:0000313" key="9">
    <source>
        <dbReference type="EMBL" id="KAI5075507.1"/>
    </source>
</evidence>
<comment type="catalytic activity">
    <reaction evidence="7">
        <text>(24S)-24,25-epoxycucurbitadienol + H2O = (24R)-24,25-dihydroxycucurbitadienol</text>
        <dbReference type="Rhea" id="RHEA:81855"/>
        <dbReference type="ChEBI" id="CHEBI:15377"/>
        <dbReference type="ChEBI" id="CHEBI:229949"/>
        <dbReference type="ChEBI" id="CHEBI:229950"/>
    </reaction>
    <physiologicalReaction direction="left-to-right" evidence="7">
        <dbReference type="Rhea" id="RHEA:81856"/>
    </physiologicalReaction>
</comment>
<sequence length="324" mass="36547">MESVRHRTIRTNGIDVHFAELGSGPPVVFLHGFPEGWYSWRKQMTVFAQAGYHAIAPDLRGYGDTSAPQGVENYSFLHIVGDVIGLLDALQLQKAAFVAHDWGAVIGWQLCLFRPDRVIAFAGLSAPYTPRNPAASPLQNLQSTFGEKHYILKFQVPGKVEDQIARMSPEAFFRYVFGTRLTLELNFLEGPTEKIPLPAWMTEEDLALYVSKFNKNGFTPSLNYYRALELSWELTAPWTGSQVAVPAIFMIGDQDLVNDNPGFAKFIGEGMIAFVPLLKEVTVFEGAKHFLHLEKPGEVNDHILRFFKTFEHDETTWIKGRNRL</sequence>
<evidence type="ECO:0000256" key="7">
    <source>
        <dbReference type="ARBA" id="ARBA00093212"/>
    </source>
</evidence>